<feature type="non-terminal residue" evidence="1">
    <location>
        <position position="1"/>
    </location>
</feature>
<feature type="non-terminal residue" evidence="1">
    <location>
        <position position="168"/>
    </location>
</feature>
<dbReference type="EMBL" id="CAJVCH010556889">
    <property type="protein sequence ID" value="CAG7830650.1"/>
    <property type="molecule type" value="Genomic_DNA"/>
</dbReference>
<name>A0A8J2LAK8_9HEXA</name>
<reference evidence="1" key="1">
    <citation type="submission" date="2021-06" db="EMBL/GenBank/DDBJ databases">
        <authorList>
            <person name="Hodson N. C."/>
            <person name="Mongue J. A."/>
            <person name="Jaron S. K."/>
        </authorList>
    </citation>
    <scope>NUCLEOTIDE SEQUENCE</scope>
</reference>
<gene>
    <name evidence="1" type="ORF">AFUS01_LOCUS40437</name>
</gene>
<evidence type="ECO:0000313" key="1">
    <source>
        <dbReference type="EMBL" id="CAG7830650.1"/>
    </source>
</evidence>
<organism evidence="1 2">
    <name type="scientific">Allacma fusca</name>
    <dbReference type="NCBI Taxonomy" id="39272"/>
    <lineage>
        <taxon>Eukaryota</taxon>
        <taxon>Metazoa</taxon>
        <taxon>Ecdysozoa</taxon>
        <taxon>Arthropoda</taxon>
        <taxon>Hexapoda</taxon>
        <taxon>Collembola</taxon>
        <taxon>Symphypleona</taxon>
        <taxon>Sminthuridae</taxon>
        <taxon>Allacma</taxon>
    </lineage>
</organism>
<comment type="caution">
    <text evidence="1">The sequence shown here is derived from an EMBL/GenBank/DDBJ whole genome shotgun (WGS) entry which is preliminary data.</text>
</comment>
<evidence type="ECO:0000313" key="2">
    <source>
        <dbReference type="Proteomes" id="UP000708208"/>
    </source>
</evidence>
<dbReference type="AlphaFoldDB" id="A0A8J2LAK8"/>
<proteinExistence type="predicted"/>
<keyword evidence="2" id="KW-1185">Reference proteome</keyword>
<accession>A0A8J2LAK8</accession>
<dbReference type="Proteomes" id="UP000708208">
    <property type="component" value="Unassembled WGS sequence"/>
</dbReference>
<protein>
    <submittedName>
        <fullName evidence="1">Uncharacterized protein</fullName>
    </submittedName>
</protein>
<sequence length="168" mass="19467">DFSNSDLCSQVTADSELINKTSERRQCHPDGIRRKRVECYAQIYFTENILGEKGDFLSLHKILEDVVAQNEDPNYIIFIRSNGKEESPDFRRSESGFYSNLYRLTLTSTFIVIDAKRKKVKMVCLHCRGSIENQLEIIPTSEIDSRSDVDEMWLRIHKNMLGRSVEAL</sequence>